<keyword evidence="2" id="KW-1185">Reference proteome</keyword>
<dbReference type="Proteomes" id="UP001152795">
    <property type="component" value="Unassembled WGS sequence"/>
</dbReference>
<evidence type="ECO:0000313" key="2">
    <source>
        <dbReference type="Proteomes" id="UP001152795"/>
    </source>
</evidence>
<dbReference type="InterPro" id="IPR001875">
    <property type="entry name" value="DED_dom"/>
</dbReference>
<reference evidence="1" key="1">
    <citation type="submission" date="2020-04" db="EMBL/GenBank/DDBJ databases">
        <authorList>
            <person name="Alioto T."/>
            <person name="Alioto T."/>
            <person name="Gomez Garrido J."/>
        </authorList>
    </citation>
    <scope>NUCLEOTIDE SEQUENCE</scope>
    <source>
        <strain evidence="1">A484AB</strain>
    </source>
</reference>
<organism evidence="1 2">
    <name type="scientific">Paramuricea clavata</name>
    <name type="common">Red gorgonian</name>
    <name type="synonym">Violescent sea-whip</name>
    <dbReference type="NCBI Taxonomy" id="317549"/>
    <lineage>
        <taxon>Eukaryota</taxon>
        <taxon>Metazoa</taxon>
        <taxon>Cnidaria</taxon>
        <taxon>Anthozoa</taxon>
        <taxon>Octocorallia</taxon>
        <taxon>Malacalcyonacea</taxon>
        <taxon>Plexauridae</taxon>
        <taxon>Paramuricea</taxon>
    </lineage>
</organism>
<proteinExistence type="predicted"/>
<dbReference type="InterPro" id="IPR011029">
    <property type="entry name" value="DEATH-like_dom_sf"/>
</dbReference>
<evidence type="ECO:0000313" key="1">
    <source>
        <dbReference type="EMBL" id="CAB4021509.1"/>
    </source>
</evidence>
<accession>A0A6S7IXB9</accession>
<protein>
    <submittedName>
        <fullName evidence="1">---NA</fullName>
    </submittedName>
</protein>
<name>A0A6S7IXB9_PARCT</name>
<dbReference type="PROSITE" id="PS50168">
    <property type="entry name" value="DED"/>
    <property type="match status" value="1"/>
</dbReference>
<comment type="caution">
    <text evidence="1">The sequence shown here is derived from an EMBL/GenBank/DDBJ whole genome shotgun (WGS) entry which is preliminary data.</text>
</comment>
<dbReference type="Gene3D" id="1.10.533.10">
    <property type="entry name" value="Death Domain, Fas"/>
    <property type="match status" value="1"/>
</dbReference>
<sequence>MATKEEPNSGKFIKICLKLSRETPPNKLKQLKFLLQDVTSEINDIHDQKLFLDLISKLEAQGILNRKAQGRNEALLLCELFDAVSLHSLADEICSEFAIERGIIHEHHIFVHFPTVYFGSMGNF</sequence>
<dbReference type="AlphaFoldDB" id="A0A6S7IXB9"/>
<gene>
    <name evidence="1" type="ORF">PACLA_8A020301</name>
</gene>
<dbReference type="GO" id="GO:0042981">
    <property type="term" value="P:regulation of apoptotic process"/>
    <property type="evidence" value="ECO:0007669"/>
    <property type="project" value="InterPro"/>
</dbReference>
<dbReference type="EMBL" id="CACRXK020011475">
    <property type="protein sequence ID" value="CAB4021509.1"/>
    <property type="molecule type" value="Genomic_DNA"/>
</dbReference>